<proteinExistence type="inferred from homology"/>
<dbReference type="Proteomes" id="UP000239434">
    <property type="component" value="Unassembled WGS sequence"/>
</dbReference>
<evidence type="ECO:0000259" key="5">
    <source>
        <dbReference type="PROSITE" id="PS50931"/>
    </source>
</evidence>
<protein>
    <submittedName>
        <fullName evidence="6">LysR family transcriptional regulator</fullName>
    </submittedName>
</protein>
<comment type="caution">
    <text evidence="6">The sequence shown here is derived from an EMBL/GenBank/DDBJ whole genome shotgun (WGS) entry which is preliminary data.</text>
</comment>
<sequence>MSKEDQDVPLNAIRAFAMIARHGGVSGAARALGTTQSSVSRHLSVLEHYLGEQLLARRGRTSELTDFGRTFVSVVGDSLDTICFTAQRMRRSQQSAGNRLVIRTSLSTFAYTILIPNLESFSAQTGGALVDVVTSMAPPTALDGFDVLLTRDLDLAEPGAHWDVHEERLVCVGAPSHVARKGAGALQTMPVLTITSRPDILPNWLNAMELTADQILLGARYDHHYLALPAVTTGRSLLVAPEIIVSGLVRDGVLEIVPGSQTPSGMQYRAYVVDRTPNIVLARTFCRWLTRLCRTSITAEDS</sequence>
<dbReference type="InterPro" id="IPR005119">
    <property type="entry name" value="LysR_subst-bd"/>
</dbReference>
<dbReference type="SUPFAM" id="SSF46785">
    <property type="entry name" value="Winged helix' DNA-binding domain"/>
    <property type="match status" value="1"/>
</dbReference>
<dbReference type="RefSeq" id="WP_105741898.1">
    <property type="nucleotide sequence ID" value="NZ_PVBR01000006.1"/>
</dbReference>
<reference evidence="6 7" key="1">
    <citation type="submission" date="2018-02" db="EMBL/GenBank/DDBJ databases">
        <title>The draft genome of Phyllobacterium sp. 1N-3.</title>
        <authorList>
            <person name="Liu L."/>
            <person name="Li L."/>
            <person name="Zhang X."/>
            <person name="Wang T."/>
            <person name="Liang L."/>
        </authorList>
    </citation>
    <scope>NUCLEOTIDE SEQUENCE [LARGE SCALE GENOMIC DNA]</scope>
    <source>
        <strain evidence="6 7">1N-3</strain>
    </source>
</reference>
<dbReference type="EMBL" id="PVBR01000006">
    <property type="protein sequence ID" value="PRD43686.1"/>
    <property type="molecule type" value="Genomic_DNA"/>
</dbReference>
<evidence type="ECO:0000256" key="1">
    <source>
        <dbReference type="ARBA" id="ARBA00009437"/>
    </source>
</evidence>
<dbReference type="InterPro" id="IPR058163">
    <property type="entry name" value="LysR-type_TF_proteobact-type"/>
</dbReference>
<dbReference type="PRINTS" id="PR00039">
    <property type="entry name" value="HTHLYSR"/>
</dbReference>
<evidence type="ECO:0000256" key="3">
    <source>
        <dbReference type="ARBA" id="ARBA00023125"/>
    </source>
</evidence>
<evidence type="ECO:0000256" key="2">
    <source>
        <dbReference type="ARBA" id="ARBA00023015"/>
    </source>
</evidence>
<evidence type="ECO:0000256" key="4">
    <source>
        <dbReference type="ARBA" id="ARBA00023163"/>
    </source>
</evidence>
<name>A0A2S9IT40_9HYPH</name>
<organism evidence="6 7">
    <name type="scientific">Phyllobacterium phragmitis</name>
    <dbReference type="NCBI Taxonomy" id="2670329"/>
    <lineage>
        <taxon>Bacteria</taxon>
        <taxon>Pseudomonadati</taxon>
        <taxon>Pseudomonadota</taxon>
        <taxon>Alphaproteobacteria</taxon>
        <taxon>Hyphomicrobiales</taxon>
        <taxon>Phyllobacteriaceae</taxon>
        <taxon>Phyllobacterium</taxon>
    </lineage>
</organism>
<dbReference type="SUPFAM" id="SSF53850">
    <property type="entry name" value="Periplasmic binding protein-like II"/>
    <property type="match status" value="1"/>
</dbReference>
<dbReference type="Pfam" id="PF03466">
    <property type="entry name" value="LysR_substrate"/>
    <property type="match status" value="1"/>
</dbReference>
<feature type="domain" description="HTH lysR-type" evidence="5">
    <location>
        <begin position="8"/>
        <end position="65"/>
    </location>
</feature>
<dbReference type="Pfam" id="PF00126">
    <property type="entry name" value="HTH_1"/>
    <property type="match status" value="1"/>
</dbReference>
<dbReference type="GO" id="GO:0003700">
    <property type="term" value="F:DNA-binding transcription factor activity"/>
    <property type="evidence" value="ECO:0007669"/>
    <property type="project" value="InterPro"/>
</dbReference>
<keyword evidence="3" id="KW-0238">DNA-binding</keyword>
<keyword evidence="7" id="KW-1185">Reference proteome</keyword>
<dbReference type="PANTHER" id="PTHR30537:SF74">
    <property type="entry name" value="HTH-TYPE TRANSCRIPTIONAL REGULATOR TRPI"/>
    <property type="match status" value="1"/>
</dbReference>
<accession>A0A2S9IT40</accession>
<evidence type="ECO:0000313" key="7">
    <source>
        <dbReference type="Proteomes" id="UP000239434"/>
    </source>
</evidence>
<dbReference type="Gene3D" id="3.40.190.10">
    <property type="entry name" value="Periplasmic binding protein-like II"/>
    <property type="match status" value="2"/>
</dbReference>
<dbReference type="PROSITE" id="PS50931">
    <property type="entry name" value="HTH_LYSR"/>
    <property type="match status" value="1"/>
</dbReference>
<gene>
    <name evidence="6" type="ORF">C5748_10595</name>
</gene>
<dbReference type="InterPro" id="IPR036388">
    <property type="entry name" value="WH-like_DNA-bd_sf"/>
</dbReference>
<dbReference type="AlphaFoldDB" id="A0A2S9IT40"/>
<dbReference type="GO" id="GO:0043565">
    <property type="term" value="F:sequence-specific DNA binding"/>
    <property type="evidence" value="ECO:0007669"/>
    <property type="project" value="TreeGrafter"/>
</dbReference>
<keyword evidence="4" id="KW-0804">Transcription</keyword>
<dbReference type="Gene3D" id="1.10.10.10">
    <property type="entry name" value="Winged helix-like DNA-binding domain superfamily/Winged helix DNA-binding domain"/>
    <property type="match status" value="1"/>
</dbReference>
<comment type="similarity">
    <text evidence="1">Belongs to the LysR transcriptional regulatory family.</text>
</comment>
<dbReference type="InterPro" id="IPR036390">
    <property type="entry name" value="WH_DNA-bd_sf"/>
</dbReference>
<dbReference type="GO" id="GO:0006351">
    <property type="term" value="P:DNA-templated transcription"/>
    <property type="evidence" value="ECO:0007669"/>
    <property type="project" value="TreeGrafter"/>
</dbReference>
<dbReference type="PANTHER" id="PTHR30537">
    <property type="entry name" value="HTH-TYPE TRANSCRIPTIONAL REGULATOR"/>
    <property type="match status" value="1"/>
</dbReference>
<dbReference type="InterPro" id="IPR000847">
    <property type="entry name" value="LysR_HTH_N"/>
</dbReference>
<evidence type="ECO:0000313" key="6">
    <source>
        <dbReference type="EMBL" id="PRD43686.1"/>
    </source>
</evidence>
<keyword evidence="2" id="KW-0805">Transcription regulation</keyword>